<reference evidence="1" key="1">
    <citation type="submission" date="2020-04" db="EMBL/GenBank/DDBJ databases">
        <authorList>
            <person name="Chiriac C."/>
            <person name="Salcher M."/>
            <person name="Ghai R."/>
            <person name="Kavagutti S V."/>
        </authorList>
    </citation>
    <scope>NUCLEOTIDE SEQUENCE</scope>
</reference>
<dbReference type="EMBL" id="LR796710">
    <property type="protein sequence ID" value="CAB4160659.1"/>
    <property type="molecule type" value="Genomic_DNA"/>
</dbReference>
<evidence type="ECO:0000313" key="1">
    <source>
        <dbReference type="EMBL" id="CAB4160659.1"/>
    </source>
</evidence>
<sequence length="343" mass="34607">MLKTVSSITNAIGALNYKGTWNASTNSPALASGVGTKGDYYVVSVAGATNLDGETLWGVGDWAVFNGTAWQRLEGGSTINATSVTTPIVQSSTSAGTTLKNASGTTCIQYGAGGGTNVTIEAAINMNGANAHIEMSPTGTGHVTIKPTAVGDMDNMIIGATTPLAGTFTALTSTGNTILGNASTDTLNVGNGDIIKDASGNVGIGVTPTTKLDISTGAIQVKTGVSLADTEYSWLLGYSGNSSYGVKINTLQGSSSTRHGITFHTSNAALPVERMRIHASGGVSIGNTTDPGAKNLSVSGTISPQQATTAGAPAYVKGAIYFDTTLNKLRVGGATGWETITSV</sequence>
<accession>A0A6J5NML2</accession>
<name>A0A6J5NML2_9CAUD</name>
<protein>
    <submittedName>
        <fullName evidence="1">Uncharacterized protein</fullName>
    </submittedName>
</protein>
<organism evidence="1">
    <name type="scientific">uncultured Caudovirales phage</name>
    <dbReference type="NCBI Taxonomy" id="2100421"/>
    <lineage>
        <taxon>Viruses</taxon>
        <taxon>Duplodnaviria</taxon>
        <taxon>Heunggongvirae</taxon>
        <taxon>Uroviricota</taxon>
        <taxon>Caudoviricetes</taxon>
        <taxon>Peduoviridae</taxon>
        <taxon>Maltschvirus</taxon>
        <taxon>Maltschvirus maltsch</taxon>
    </lineage>
</organism>
<gene>
    <name evidence="1" type="ORF">UFOVP774_10</name>
</gene>
<proteinExistence type="predicted"/>